<dbReference type="Pfam" id="PF13578">
    <property type="entry name" value="Methyltransf_24"/>
    <property type="match status" value="1"/>
</dbReference>
<evidence type="ECO:0000313" key="2">
    <source>
        <dbReference type="EMBL" id="GGI08534.1"/>
    </source>
</evidence>
<dbReference type="SUPFAM" id="SSF53335">
    <property type="entry name" value="S-adenosyl-L-methionine-dependent methyltransferases"/>
    <property type="match status" value="1"/>
</dbReference>
<gene>
    <name evidence="2" type="ORF">GCM10011354_29560</name>
</gene>
<feature type="region of interest" description="Disordered" evidence="1">
    <location>
        <begin position="1"/>
        <end position="41"/>
    </location>
</feature>
<dbReference type="AlphaFoldDB" id="A0A8J3ET03"/>
<proteinExistence type="predicted"/>
<dbReference type="RefSeq" id="WP_165404079.1">
    <property type="nucleotide sequence ID" value="NZ_BMHA01000012.1"/>
</dbReference>
<protein>
    <submittedName>
        <fullName evidence="2">O-methyltransferase</fullName>
    </submittedName>
</protein>
<evidence type="ECO:0000313" key="3">
    <source>
        <dbReference type="Proteomes" id="UP000650511"/>
    </source>
</evidence>
<accession>A0A8J3ET03</accession>
<dbReference type="Proteomes" id="UP000650511">
    <property type="component" value="Unassembled WGS sequence"/>
</dbReference>
<reference evidence="2" key="1">
    <citation type="journal article" date="2014" name="Int. J. Syst. Evol. Microbiol.">
        <title>Complete genome sequence of Corynebacterium casei LMG S-19264T (=DSM 44701T), isolated from a smear-ripened cheese.</title>
        <authorList>
            <consortium name="US DOE Joint Genome Institute (JGI-PGF)"/>
            <person name="Walter F."/>
            <person name="Albersmeier A."/>
            <person name="Kalinowski J."/>
            <person name="Ruckert C."/>
        </authorList>
    </citation>
    <scope>NUCLEOTIDE SEQUENCE</scope>
    <source>
        <strain evidence="2">CGMCC 1.14988</strain>
    </source>
</reference>
<dbReference type="Gene3D" id="3.40.50.150">
    <property type="entry name" value="Vaccinia Virus protein VP39"/>
    <property type="match status" value="1"/>
</dbReference>
<keyword evidence="3" id="KW-1185">Reference proteome</keyword>
<reference evidence="2" key="2">
    <citation type="submission" date="2020-09" db="EMBL/GenBank/DDBJ databases">
        <authorList>
            <person name="Sun Q."/>
            <person name="Zhou Y."/>
        </authorList>
    </citation>
    <scope>NUCLEOTIDE SEQUENCE</scope>
    <source>
        <strain evidence="2">CGMCC 1.14988</strain>
    </source>
</reference>
<dbReference type="CDD" id="cd02440">
    <property type="entry name" value="AdoMet_MTases"/>
    <property type="match status" value="1"/>
</dbReference>
<sequence>MNRRASLPGIDALFGSPQSGGAERAEEPLTSATPSLPAGVPETEGVVAARQRVPEGTDVPDAAGTSLLGWLVSTGSVRTAVEIGSAAGVSGLALLASLAERGVLTSIEPDGQLHGLAGEAYRSVRAGARVRSIHGDATTVLPRLTDGGYDLVVWQLPVTDAAATIDHARRLLRPGGILLARGLVTAPEARWEAEAFILALVDDEDFAVSVLPVDGGVVLATHRAAPPA</sequence>
<evidence type="ECO:0000256" key="1">
    <source>
        <dbReference type="SAM" id="MobiDB-lite"/>
    </source>
</evidence>
<organism evidence="2 3">
    <name type="scientific">Egicoccus halophilus</name>
    <dbReference type="NCBI Taxonomy" id="1670830"/>
    <lineage>
        <taxon>Bacteria</taxon>
        <taxon>Bacillati</taxon>
        <taxon>Actinomycetota</taxon>
        <taxon>Nitriliruptoria</taxon>
        <taxon>Egicoccales</taxon>
        <taxon>Egicoccaceae</taxon>
        <taxon>Egicoccus</taxon>
    </lineage>
</organism>
<dbReference type="EMBL" id="BMHA01000012">
    <property type="protein sequence ID" value="GGI08534.1"/>
    <property type="molecule type" value="Genomic_DNA"/>
</dbReference>
<name>A0A8J3ET03_9ACTN</name>
<comment type="caution">
    <text evidence="2">The sequence shown here is derived from an EMBL/GenBank/DDBJ whole genome shotgun (WGS) entry which is preliminary data.</text>
</comment>
<dbReference type="InterPro" id="IPR029063">
    <property type="entry name" value="SAM-dependent_MTases_sf"/>
</dbReference>